<name>A0AAV1QYU4_9ROSI</name>
<gene>
    <name evidence="1" type="ORF">DCAF_LOCUS4627</name>
</gene>
<reference evidence="1 2" key="1">
    <citation type="submission" date="2024-01" db="EMBL/GenBank/DDBJ databases">
        <authorList>
            <person name="Waweru B."/>
        </authorList>
    </citation>
    <scope>NUCLEOTIDE SEQUENCE [LARGE SCALE GENOMIC DNA]</scope>
</reference>
<keyword evidence="2" id="KW-1185">Reference proteome</keyword>
<comment type="caution">
    <text evidence="1">The sequence shown here is derived from an EMBL/GenBank/DDBJ whole genome shotgun (WGS) entry which is preliminary data.</text>
</comment>
<protein>
    <submittedName>
        <fullName evidence="1">Uncharacterized protein</fullName>
    </submittedName>
</protein>
<sequence length="91" mass="10702">MGSQILLLSWVGRERDLTKARKNSYVLTGKQFSSYSRTYIWQLVHFPDRAWLQSGDAKTILIAFTKKAEHVAPSPFRWRKHHHKYLFLANA</sequence>
<dbReference type="AlphaFoldDB" id="A0AAV1QYU4"/>
<organism evidence="1 2">
    <name type="scientific">Dovyalis caffra</name>
    <dbReference type="NCBI Taxonomy" id="77055"/>
    <lineage>
        <taxon>Eukaryota</taxon>
        <taxon>Viridiplantae</taxon>
        <taxon>Streptophyta</taxon>
        <taxon>Embryophyta</taxon>
        <taxon>Tracheophyta</taxon>
        <taxon>Spermatophyta</taxon>
        <taxon>Magnoliopsida</taxon>
        <taxon>eudicotyledons</taxon>
        <taxon>Gunneridae</taxon>
        <taxon>Pentapetalae</taxon>
        <taxon>rosids</taxon>
        <taxon>fabids</taxon>
        <taxon>Malpighiales</taxon>
        <taxon>Salicaceae</taxon>
        <taxon>Flacourtieae</taxon>
        <taxon>Dovyalis</taxon>
    </lineage>
</organism>
<accession>A0AAV1QYU4</accession>
<proteinExistence type="predicted"/>
<dbReference type="Proteomes" id="UP001314170">
    <property type="component" value="Unassembled WGS sequence"/>
</dbReference>
<evidence type="ECO:0000313" key="2">
    <source>
        <dbReference type="Proteomes" id="UP001314170"/>
    </source>
</evidence>
<dbReference type="EMBL" id="CAWUPB010000851">
    <property type="protein sequence ID" value="CAK7326921.1"/>
    <property type="molecule type" value="Genomic_DNA"/>
</dbReference>
<evidence type="ECO:0000313" key="1">
    <source>
        <dbReference type="EMBL" id="CAK7326921.1"/>
    </source>
</evidence>